<reference evidence="2" key="1">
    <citation type="submission" date="2023-11" db="EMBL/GenBank/DDBJ databases">
        <authorList>
            <person name="De Vega J J."/>
            <person name="De Vega J J."/>
        </authorList>
    </citation>
    <scope>NUCLEOTIDE SEQUENCE</scope>
</reference>
<organism evidence="2 3">
    <name type="scientific">Mycena citricolor</name>
    <dbReference type="NCBI Taxonomy" id="2018698"/>
    <lineage>
        <taxon>Eukaryota</taxon>
        <taxon>Fungi</taxon>
        <taxon>Dikarya</taxon>
        <taxon>Basidiomycota</taxon>
        <taxon>Agaricomycotina</taxon>
        <taxon>Agaricomycetes</taxon>
        <taxon>Agaricomycetidae</taxon>
        <taxon>Agaricales</taxon>
        <taxon>Marasmiineae</taxon>
        <taxon>Mycenaceae</taxon>
        <taxon>Mycena</taxon>
    </lineage>
</organism>
<evidence type="ECO:0000313" key="2">
    <source>
        <dbReference type="EMBL" id="CAK5268869.1"/>
    </source>
</evidence>
<dbReference type="Proteomes" id="UP001295794">
    <property type="component" value="Unassembled WGS sequence"/>
</dbReference>
<dbReference type="EMBL" id="CAVNYO010000138">
    <property type="protein sequence ID" value="CAK5268869.1"/>
    <property type="molecule type" value="Genomic_DNA"/>
</dbReference>
<feature type="non-terminal residue" evidence="2">
    <location>
        <position position="225"/>
    </location>
</feature>
<evidence type="ECO:0000256" key="1">
    <source>
        <dbReference type="SAM" id="MobiDB-lite"/>
    </source>
</evidence>
<proteinExistence type="predicted"/>
<accession>A0AAD2JYG1</accession>
<name>A0AAD2JYG1_9AGAR</name>
<comment type="caution">
    <text evidence="2">The sequence shown here is derived from an EMBL/GenBank/DDBJ whole genome shotgun (WGS) entry which is preliminary data.</text>
</comment>
<evidence type="ECO:0000313" key="3">
    <source>
        <dbReference type="Proteomes" id="UP001295794"/>
    </source>
</evidence>
<feature type="region of interest" description="Disordered" evidence="1">
    <location>
        <begin position="102"/>
        <end position="124"/>
    </location>
</feature>
<keyword evidence="3" id="KW-1185">Reference proteome</keyword>
<gene>
    <name evidence="2" type="ORF">MYCIT1_LOCUS12173</name>
</gene>
<protein>
    <submittedName>
        <fullName evidence="2">Uncharacterized protein</fullName>
    </submittedName>
</protein>
<dbReference type="AlphaFoldDB" id="A0AAD2JYG1"/>
<sequence>MMSFERDEPRRPRCAPVLALVEKNGSMWASMMSIASSTSWAPPLDYHPPSRVSQTKKPRRGKRTRLVSICHFRDRHRDAETGQIRLRCENLIGEVALAQNLRSQPSNASGRTGKGRKSVHTPSYSGSLPNCSARVTNLALGFECKVLNSAVRRVFHWFPPSNPNCDRAVRVSRSTRAEEVDARTYPDESVHADWEVQVPISEGVRPCLWKSDAHFRPPMLPRPHR</sequence>